<accession>D1PVA7</accession>
<feature type="transmembrane region" description="Helical" evidence="1">
    <location>
        <begin position="104"/>
        <end position="126"/>
    </location>
</feature>
<sequence>MTRKDIRHIGWQYRKQGLVMVGALLLVALLVVNIGHFDFIITPLMVSAVYALLFEVVESMVWTKVATDSTENLPNFFMAVSGVRMLTALAVMFAYYLIAGRGAMLSFFLVFAVFYVTILVHHVMFFRKHTDISIDE</sequence>
<keyword evidence="1" id="KW-1133">Transmembrane helix</keyword>
<reference evidence="2 3" key="1">
    <citation type="submission" date="2009-10" db="EMBL/GenBank/DDBJ databases">
        <authorList>
            <person name="Qin X."/>
            <person name="Bachman B."/>
            <person name="Battles P."/>
            <person name="Bell A."/>
            <person name="Bess C."/>
            <person name="Bickham C."/>
            <person name="Chaboub L."/>
            <person name="Chen D."/>
            <person name="Coyle M."/>
            <person name="Deiros D.R."/>
            <person name="Dinh H."/>
            <person name="Forbes L."/>
            <person name="Fowler G."/>
            <person name="Francisco L."/>
            <person name="Fu Q."/>
            <person name="Gubbala S."/>
            <person name="Hale W."/>
            <person name="Han Y."/>
            <person name="Hemphill L."/>
            <person name="Highlander S.K."/>
            <person name="Hirani K."/>
            <person name="Hogues M."/>
            <person name="Jackson L."/>
            <person name="Jakkamsetti A."/>
            <person name="Javaid M."/>
            <person name="Jiang H."/>
            <person name="Korchina V."/>
            <person name="Kovar C."/>
            <person name="Lara F."/>
            <person name="Lee S."/>
            <person name="Mata R."/>
            <person name="Mathew T."/>
            <person name="Moen C."/>
            <person name="Morales K."/>
            <person name="Munidasa M."/>
            <person name="Nazareth L."/>
            <person name="Ngo R."/>
            <person name="Nguyen L."/>
            <person name="Okwuonu G."/>
            <person name="Ongeri F."/>
            <person name="Patil S."/>
            <person name="Petrosino J."/>
            <person name="Pham C."/>
            <person name="Pham P."/>
            <person name="Pu L.-L."/>
            <person name="Puazo M."/>
            <person name="Raj R."/>
            <person name="Reid J."/>
            <person name="Rouhana J."/>
            <person name="Saada N."/>
            <person name="Shang Y."/>
            <person name="Simmons D."/>
            <person name="Thornton R."/>
            <person name="Warren J."/>
            <person name="Weissenberger G."/>
            <person name="Zhang J."/>
            <person name="Zhang L."/>
            <person name="Zhou C."/>
            <person name="Zhu D."/>
            <person name="Muzny D."/>
            <person name="Worley K."/>
            <person name="Gibbs R."/>
        </authorList>
    </citation>
    <scope>NUCLEOTIDE SEQUENCE [LARGE SCALE GENOMIC DNA]</scope>
    <source>
        <strain evidence="2 3">DSM 17361</strain>
    </source>
</reference>
<evidence type="ECO:0008006" key="4">
    <source>
        <dbReference type="Google" id="ProtNLM"/>
    </source>
</evidence>
<feature type="transmembrane region" description="Helical" evidence="1">
    <location>
        <begin position="16"/>
        <end position="34"/>
    </location>
</feature>
<evidence type="ECO:0000313" key="3">
    <source>
        <dbReference type="Proteomes" id="UP000003160"/>
    </source>
</evidence>
<dbReference type="Proteomes" id="UP000003160">
    <property type="component" value="Unassembled WGS sequence"/>
</dbReference>
<keyword evidence="1" id="KW-0472">Membrane</keyword>
<comment type="caution">
    <text evidence="2">The sequence shown here is derived from an EMBL/GenBank/DDBJ whole genome shotgun (WGS) entry which is preliminary data.</text>
</comment>
<dbReference type="HOGENOM" id="CLU_151936_1_0_10"/>
<dbReference type="AlphaFoldDB" id="D1PVA7"/>
<evidence type="ECO:0000256" key="1">
    <source>
        <dbReference type="SAM" id="Phobius"/>
    </source>
</evidence>
<feature type="transmembrane region" description="Helical" evidence="1">
    <location>
        <begin position="75"/>
        <end position="98"/>
    </location>
</feature>
<dbReference type="RefSeq" id="WP_007173006.1">
    <property type="nucleotide sequence ID" value="NZ_GG704780.1"/>
</dbReference>
<dbReference type="OrthoDB" id="1082491at2"/>
<organism evidence="2 3">
    <name type="scientific">Hallella bergensis DSM 17361</name>
    <dbReference type="NCBI Taxonomy" id="585502"/>
    <lineage>
        <taxon>Bacteria</taxon>
        <taxon>Pseudomonadati</taxon>
        <taxon>Bacteroidota</taxon>
        <taxon>Bacteroidia</taxon>
        <taxon>Bacteroidales</taxon>
        <taxon>Prevotellaceae</taxon>
        <taxon>Hallella</taxon>
    </lineage>
</organism>
<gene>
    <name evidence="2" type="ORF">HMPREF0645_0892</name>
</gene>
<protein>
    <recommendedName>
        <fullName evidence="4">ATP synthase F0, I subunit</fullName>
    </recommendedName>
</protein>
<keyword evidence="3" id="KW-1185">Reference proteome</keyword>
<name>D1PVA7_9BACT</name>
<dbReference type="EMBL" id="ACKS01000035">
    <property type="protein sequence ID" value="EFA44681.1"/>
    <property type="molecule type" value="Genomic_DNA"/>
</dbReference>
<evidence type="ECO:0000313" key="2">
    <source>
        <dbReference type="EMBL" id="EFA44681.1"/>
    </source>
</evidence>
<keyword evidence="1" id="KW-0812">Transmembrane</keyword>
<proteinExistence type="predicted"/>